<dbReference type="EMBL" id="CP059572">
    <property type="protein sequence ID" value="QXJ26360.1"/>
    <property type="molecule type" value="Genomic_DNA"/>
</dbReference>
<keyword evidence="4 7" id="KW-0812">Transmembrane</keyword>
<evidence type="ECO:0000256" key="7">
    <source>
        <dbReference type="RuleBase" id="RU363032"/>
    </source>
</evidence>
<name>A0ABX8R5M8_9ACTN</name>
<keyword evidence="5 7" id="KW-1133">Transmembrane helix</keyword>
<keyword evidence="3" id="KW-1003">Cell membrane</keyword>
<dbReference type="Gene3D" id="1.10.3720.10">
    <property type="entry name" value="MetI-like"/>
    <property type="match status" value="1"/>
</dbReference>
<reference evidence="9" key="1">
    <citation type="submission" date="2020-07" db="EMBL/GenBank/DDBJ databases">
        <authorList>
            <person name="Tarantini F.S."/>
            <person name="Hong K.W."/>
            <person name="Chan K.G."/>
        </authorList>
    </citation>
    <scope>NUCLEOTIDE SEQUENCE</scope>
    <source>
        <strain evidence="9">32-07</strain>
    </source>
</reference>
<feature type="domain" description="ABC transmembrane type-1" evidence="8">
    <location>
        <begin position="62"/>
        <end position="247"/>
    </location>
</feature>
<evidence type="ECO:0000256" key="3">
    <source>
        <dbReference type="ARBA" id="ARBA00022475"/>
    </source>
</evidence>
<dbReference type="InterPro" id="IPR035906">
    <property type="entry name" value="MetI-like_sf"/>
</dbReference>
<evidence type="ECO:0000256" key="2">
    <source>
        <dbReference type="ARBA" id="ARBA00022448"/>
    </source>
</evidence>
<evidence type="ECO:0000256" key="1">
    <source>
        <dbReference type="ARBA" id="ARBA00004651"/>
    </source>
</evidence>
<feature type="transmembrane region" description="Helical" evidence="7">
    <location>
        <begin position="223"/>
        <end position="246"/>
    </location>
</feature>
<dbReference type="InterPro" id="IPR000515">
    <property type="entry name" value="MetI-like"/>
</dbReference>
<dbReference type="Pfam" id="PF00528">
    <property type="entry name" value="BPD_transp_1"/>
    <property type="match status" value="1"/>
</dbReference>
<proteinExistence type="inferred from homology"/>
<dbReference type="SUPFAM" id="SSF161098">
    <property type="entry name" value="MetI-like"/>
    <property type="match status" value="1"/>
</dbReference>
<comment type="subcellular location">
    <subcellularLocation>
        <location evidence="1 7">Cell membrane</location>
        <topology evidence="1 7">Multi-pass membrane protein</topology>
    </subcellularLocation>
</comment>
<dbReference type="Proteomes" id="UP001049518">
    <property type="component" value="Chromosome"/>
</dbReference>
<dbReference type="CDD" id="cd06261">
    <property type="entry name" value="TM_PBP2"/>
    <property type="match status" value="1"/>
</dbReference>
<feature type="transmembrane region" description="Helical" evidence="7">
    <location>
        <begin position="183"/>
        <end position="203"/>
    </location>
</feature>
<dbReference type="PANTHER" id="PTHR30151">
    <property type="entry name" value="ALKANE SULFONATE ABC TRANSPORTER-RELATED, MEMBRANE SUBUNIT"/>
    <property type="match status" value="1"/>
</dbReference>
<evidence type="ECO:0000259" key="8">
    <source>
        <dbReference type="PROSITE" id="PS50928"/>
    </source>
</evidence>
<dbReference type="PANTHER" id="PTHR30151:SF25">
    <property type="entry name" value="TAURINE TRANSPORT SYSTEM PERMEASE PROTEIN TAUC"/>
    <property type="match status" value="1"/>
</dbReference>
<keyword evidence="10" id="KW-1185">Reference proteome</keyword>
<keyword evidence="2 7" id="KW-0813">Transport</keyword>
<evidence type="ECO:0000256" key="6">
    <source>
        <dbReference type="ARBA" id="ARBA00023136"/>
    </source>
</evidence>
<keyword evidence="6 7" id="KW-0472">Membrane</keyword>
<comment type="similarity">
    <text evidence="7">Belongs to the binding-protein-dependent transport system permease family.</text>
</comment>
<evidence type="ECO:0000256" key="4">
    <source>
        <dbReference type="ARBA" id="ARBA00022692"/>
    </source>
</evidence>
<evidence type="ECO:0000256" key="5">
    <source>
        <dbReference type="ARBA" id="ARBA00022989"/>
    </source>
</evidence>
<gene>
    <name evidence="9" type="ORF">AGRA3207_001238</name>
</gene>
<feature type="transmembrane region" description="Helical" evidence="7">
    <location>
        <begin position="69"/>
        <end position="88"/>
    </location>
</feature>
<accession>A0ABX8R5M8</accession>
<organism evidence="9 10">
    <name type="scientific">Actinomadura graeca</name>
    <dbReference type="NCBI Taxonomy" id="2750812"/>
    <lineage>
        <taxon>Bacteria</taxon>
        <taxon>Bacillati</taxon>
        <taxon>Actinomycetota</taxon>
        <taxon>Actinomycetes</taxon>
        <taxon>Streptosporangiales</taxon>
        <taxon>Thermomonosporaceae</taxon>
        <taxon>Actinomadura</taxon>
    </lineage>
</organism>
<evidence type="ECO:0000313" key="10">
    <source>
        <dbReference type="Proteomes" id="UP001049518"/>
    </source>
</evidence>
<sequence>MRGVLHRWLPLAILVAGWEVATRISGSPFFPPPWEIVRRMKELWFTGPADHLFLNGEATGNILPSLGRMALGLLLSAIAGIVLGIALGRSEQVLAYLNPIMQFARVIPPPTLVPVFIVLFDLGTQMQVASIIFSAIWPILLNTADGARSVDQVQMATAETFRLSGADRIRFIIVPSALPKIFAGLRLALSLSLILMVFSELLPGTTDGLGFELTNAQSQSDMPTIWCVIVLLGVLGYLFNTILLAVERRVLTWHRAARKAAS</sequence>
<protein>
    <submittedName>
        <fullName evidence="9">ABC transporter permease</fullName>
    </submittedName>
</protein>
<evidence type="ECO:0000313" key="9">
    <source>
        <dbReference type="EMBL" id="QXJ26360.1"/>
    </source>
</evidence>
<dbReference type="PROSITE" id="PS50928">
    <property type="entry name" value="ABC_TM1"/>
    <property type="match status" value="1"/>
</dbReference>